<evidence type="ECO:0000259" key="6">
    <source>
        <dbReference type="Pfam" id="PF00724"/>
    </source>
</evidence>
<keyword evidence="4" id="KW-0560">Oxidoreductase</keyword>
<sequence>MSPDCIDSVFSPIALPSGRILRNRLVKAALYEHLAELYGGPPNRLHLELYSTWASHDWGMIVTGNVQVSPSHLSLARDLVVPHELSEKTLKPFRALAAAMHGPGERGEGPLAIMQLSHAGRQSPNILGGRFPFAPPLGPSEIRVGASLKHQGILSALLHRMMFQIPQAMSVADIDEVVDAFVRGARVAARTGFDGVELHAAHGYLLAQFISPKSNIRTDEYSKDSLRLLHRIVVKIRRAVPPTFILGLKVNAADYSDASVAGHVSDALEHVRIIANWGLVDFVEISGGDYEKPDFISDSAPSARQALFSEFSQHAARAIGAMAIPRAPLVLLTGGLSTPAHLYAALSAKHAHLLGIGRSAVLCPNLPKLLHAQLEAADDTDPNAPFAPPPNLCIGSSDSVVESIVRRLPRIELVGGGVTMAWYVVMLRRLATSNLHTNSARTRSVSPRADYTVGGLGGVVWMWAWFGPELLTLRFTLIAAIPFFLVALALIFFAWDLQPAD</sequence>
<evidence type="ECO:0000256" key="3">
    <source>
        <dbReference type="ARBA" id="ARBA00022643"/>
    </source>
</evidence>
<keyword evidence="2" id="KW-0285">Flavoprotein</keyword>
<feature type="domain" description="NADH:flavin oxidoreductase/NADH oxidase N-terminal" evidence="6">
    <location>
        <begin position="9"/>
        <end position="375"/>
    </location>
</feature>
<reference evidence="7" key="1">
    <citation type="submission" date="2023-03" db="EMBL/GenBank/DDBJ databases">
        <title>Massive genome expansion in bonnet fungi (Mycena s.s.) driven by repeated elements and novel gene families across ecological guilds.</title>
        <authorList>
            <consortium name="Lawrence Berkeley National Laboratory"/>
            <person name="Harder C.B."/>
            <person name="Miyauchi S."/>
            <person name="Viragh M."/>
            <person name="Kuo A."/>
            <person name="Thoen E."/>
            <person name="Andreopoulos B."/>
            <person name="Lu D."/>
            <person name="Skrede I."/>
            <person name="Drula E."/>
            <person name="Henrissat B."/>
            <person name="Morin E."/>
            <person name="Kohler A."/>
            <person name="Barry K."/>
            <person name="LaButti K."/>
            <person name="Morin E."/>
            <person name="Salamov A."/>
            <person name="Lipzen A."/>
            <person name="Mereny Z."/>
            <person name="Hegedus B."/>
            <person name="Baldrian P."/>
            <person name="Stursova M."/>
            <person name="Weitz H."/>
            <person name="Taylor A."/>
            <person name="Grigoriev I.V."/>
            <person name="Nagy L.G."/>
            <person name="Martin F."/>
            <person name="Kauserud H."/>
        </authorList>
    </citation>
    <scope>NUCLEOTIDE SEQUENCE</scope>
    <source>
        <strain evidence="7">9144</strain>
    </source>
</reference>
<proteinExistence type="inferred from homology"/>
<evidence type="ECO:0000313" key="8">
    <source>
        <dbReference type="Proteomes" id="UP001219525"/>
    </source>
</evidence>
<dbReference type="InterPro" id="IPR051799">
    <property type="entry name" value="NADH_flavin_oxidoreductase"/>
</dbReference>
<dbReference type="PANTHER" id="PTHR43656">
    <property type="entry name" value="BINDING OXIDOREDUCTASE, PUTATIVE (AFU_ORTHOLOGUE AFUA_2G08260)-RELATED"/>
    <property type="match status" value="1"/>
</dbReference>
<keyword evidence="5" id="KW-1133">Transmembrane helix</keyword>
<dbReference type="Proteomes" id="UP001219525">
    <property type="component" value="Unassembled WGS sequence"/>
</dbReference>
<name>A0AAD6Y483_9AGAR</name>
<dbReference type="SUPFAM" id="SSF51395">
    <property type="entry name" value="FMN-linked oxidoreductases"/>
    <property type="match status" value="1"/>
</dbReference>
<keyword evidence="5" id="KW-0812">Transmembrane</keyword>
<keyword evidence="8" id="KW-1185">Reference proteome</keyword>
<dbReference type="PANTHER" id="PTHR43656:SF2">
    <property type="entry name" value="BINDING OXIDOREDUCTASE, PUTATIVE (AFU_ORTHOLOGUE AFUA_2G08260)-RELATED"/>
    <property type="match status" value="1"/>
</dbReference>
<accession>A0AAD6Y483</accession>
<organism evidence="7 8">
    <name type="scientific">Mycena pura</name>
    <dbReference type="NCBI Taxonomy" id="153505"/>
    <lineage>
        <taxon>Eukaryota</taxon>
        <taxon>Fungi</taxon>
        <taxon>Dikarya</taxon>
        <taxon>Basidiomycota</taxon>
        <taxon>Agaricomycotina</taxon>
        <taxon>Agaricomycetes</taxon>
        <taxon>Agaricomycetidae</taxon>
        <taxon>Agaricales</taxon>
        <taxon>Marasmiineae</taxon>
        <taxon>Mycenaceae</taxon>
        <taxon>Mycena</taxon>
    </lineage>
</organism>
<keyword evidence="3" id="KW-0288">FMN</keyword>
<evidence type="ECO:0000256" key="2">
    <source>
        <dbReference type="ARBA" id="ARBA00022630"/>
    </source>
</evidence>
<protein>
    <recommendedName>
        <fullName evidence="6">NADH:flavin oxidoreductase/NADH oxidase N-terminal domain-containing protein</fullName>
    </recommendedName>
</protein>
<keyword evidence="5" id="KW-0472">Membrane</keyword>
<evidence type="ECO:0000256" key="1">
    <source>
        <dbReference type="ARBA" id="ARBA00005979"/>
    </source>
</evidence>
<dbReference type="GO" id="GO:0010181">
    <property type="term" value="F:FMN binding"/>
    <property type="evidence" value="ECO:0007669"/>
    <property type="project" value="InterPro"/>
</dbReference>
<comment type="similarity">
    <text evidence="1">Belongs to the NADH:flavin oxidoreductase/NADH oxidase family.</text>
</comment>
<comment type="caution">
    <text evidence="7">The sequence shown here is derived from an EMBL/GenBank/DDBJ whole genome shotgun (WGS) entry which is preliminary data.</text>
</comment>
<evidence type="ECO:0000313" key="7">
    <source>
        <dbReference type="EMBL" id="KAJ7193504.1"/>
    </source>
</evidence>
<gene>
    <name evidence="7" type="ORF">GGX14DRAFT_588396</name>
</gene>
<dbReference type="InterPro" id="IPR001155">
    <property type="entry name" value="OxRdtase_FMN_N"/>
</dbReference>
<evidence type="ECO:0000256" key="4">
    <source>
        <dbReference type="ARBA" id="ARBA00023002"/>
    </source>
</evidence>
<dbReference type="Pfam" id="PF00724">
    <property type="entry name" value="Oxidored_FMN"/>
    <property type="match status" value="1"/>
</dbReference>
<dbReference type="GO" id="GO:0016491">
    <property type="term" value="F:oxidoreductase activity"/>
    <property type="evidence" value="ECO:0007669"/>
    <property type="project" value="UniProtKB-KW"/>
</dbReference>
<evidence type="ECO:0000256" key="5">
    <source>
        <dbReference type="SAM" id="Phobius"/>
    </source>
</evidence>
<dbReference type="AlphaFoldDB" id="A0AAD6Y483"/>
<feature type="transmembrane region" description="Helical" evidence="5">
    <location>
        <begin position="473"/>
        <end position="495"/>
    </location>
</feature>
<dbReference type="EMBL" id="JARJCW010000107">
    <property type="protein sequence ID" value="KAJ7193504.1"/>
    <property type="molecule type" value="Genomic_DNA"/>
</dbReference>
<dbReference type="InterPro" id="IPR013785">
    <property type="entry name" value="Aldolase_TIM"/>
</dbReference>
<dbReference type="Gene3D" id="3.20.20.70">
    <property type="entry name" value="Aldolase class I"/>
    <property type="match status" value="1"/>
</dbReference>